<evidence type="ECO:0000256" key="7">
    <source>
        <dbReference type="SAM" id="Phobius"/>
    </source>
</evidence>
<sequence>MAVPSRAPQILVGNIIPQIFASLFVIARMITKTRITRAWGADDTVLVIAWLCSLALTILACLETRYGAGKHLHDVPFTSLEAGLNLEYGTRITYFLALGFTKVSICLFYLRVFRERYSRIIAMGTMGFAIIFTVPTVLASAFQCSPVRGFWDLTIKSTCINPNPIFYASAACNIVTDAILIILVVFSVLPLKLARRQKIVLLIVISSGWLAVVAGIIRVVRISQILVEGITDYTWVSYDSSIWSAVDVDIGLFCTAAPSIKPLLRKLFPRLMGTFSGKLSSSAFPHSNSHTARRMNNSGGFELSSQIGTKSDITANKYWGGSKTANDSQEALQIDGIMKSTTVKVDSEAISGTSHTSHQSRESLSSTEYAPV</sequence>
<evidence type="ECO:0000256" key="2">
    <source>
        <dbReference type="ARBA" id="ARBA00022692"/>
    </source>
</evidence>
<evidence type="ECO:0000256" key="1">
    <source>
        <dbReference type="ARBA" id="ARBA00004141"/>
    </source>
</evidence>
<feature type="region of interest" description="Disordered" evidence="6">
    <location>
        <begin position="348"/>
        <end position="372"/>
    </location>
</feature>
<keyword evidence="4 7" id="KW-0472">Membrane</keyword>
<dbReference type="EMBL" id="QGMF01000593">
    <property type="protein sequence ID" value="TVY14905.1"/>
    <property type="molecule type" value="Genomic_DNA"/>
</dbReference>
<dbReference type="Proteomes" id="UP000469559">
    <property type="component" value="Unassembled WGS sequence"/>
</dbReference>
<evidence type="ECO:0000313" key="10">
    <source>
        <dbReference type="Proteomes" id="UP000469559"/>
    </source>
</evidence>
<comment type="subcellular location">
    <subcellularLocation>
        <location evidence="1">Membrane</location>
        <topology evidence="1">Multi-pass membrane protein</topology>
    </subcellularLocation>
</comment>
<keyword evidence="3 7" id="KW-1133">Transmembrane helix</keyword>
<protein>
    <submittedName>
        <fullName evidence="9">Satratoxin biosynthesis SC1 cluster protein 4</fullName>
    </submittedName>
</protein>
<keyword evidence="2 7" id="KW-0812">Transmembrane</keyword>
<dbReference type="InterPro" id="IPR052337">
    <property type="entry name" value="SAT4-like"/>
</dbReference>
<feature type="transmembrane region" description="Helical" evidence="7">
    <location>
        <begin position="199"/>
        <end position="220"/>
    </location>
</feature>
<dbReference type="GO" id="GO:0016020">
    <property type="term" value="C:membrane"/>
    <property type="evidence" value="ECO:0007669"/>
    <property type="project" value="UniProtKB-SubCell"/>
</dbReference>
<evidence type="ECO:0000259" key="8">
    <source>
        <dbReference type="Pfam" id="PF20684"/>
    </source>
</evidence>
<organism evidence="9 10">
    <name type="scientific">Lachnellula arida</name>
    <dbReference type="NCBI Taxonomy" id="1316785"/>
    <lineage>
        <taxon>Eukaryota</taxon>
        <taxon>Fungi</taxon>
        <taxon>Dikarya</taxon>
        <taxon>Ascomycota</taxon>
        <taxon>Pezizomycotina</taxon>
        <taxon>Leotiomycetes</taxon>
        <taxon>Helotiales</taxon>
        <taxon>Lachnaceae</taxon>
        <taxon>Lachnellula</taxon>
    </lineage>
</organism>
<accession>A0A8T9B599</accession>
<evidence type="ECO:0000313" key="9">
    <source>
        <dbReference type="EMBL" id="TVY14905.1"/>
    </source>
</evidence>
<evidence type="ECO:0000256" key="3">
    <source>
        <dbReference type="ARBA" id="ARBA00022989"/>
    </source>
</evidence>
<reference evidence="9 10" key="1">
    <citation type="submission" date="2018-05" db="EMBL/GenBank/DDBJ databases">
        <title>Whole genome sequencing for identification of molecular markers to develop diagnostic detection tools for the regulated plant pathogen Lachnellula willkommii.</title>
        <authorList>
            <person name="Giroux E."/>
            <person name="Bilodeau G."/>
        </authorList>
    </citation>
    <scope>NUCLEOTIDE SEQUENCE [LARGE SCALE GENOMIC DNA]</scope>
    <source>
        <strain evidence="9 10">CBS 203.66</strain>
    </source>
</reference>
<comment type="caution">
    <text evidence="9">The sequence shown here is derived from an EMBL/GenBank/DDBJ whole genome shotgun (WGS) entry which is preliminary data.</text>
</comment>
<feature type="transmembrane region" description="Helical" evidence="7">
    <location>
        <begin position="6"/>
        <end position="26"/>
    </location>
</feature>
<dbReference type="InterPro" id="IPR049326">
    <property type="entry name" value="Rhodopsin_dom_fungi"/>
</dbReference>
<feature type="transmembrane region" description="Helical" evidence="7">
    <location>
        <begin position="88"/>
        <end position="110"/>
    </location>
</feature>
<dbReference type="AlphaFoldDB" id="A0A8T9B599"/>
<dbReference type="PANTHER" id="PTHR33048">
    <property type="entry name" value="PTH11-LIKE INTEGRAL MEMBRANE PROTEIN (AFU_ORTHOLOGUE AFUA_5G11245)"/>
    <property type="match status" value="1"/>
</dbReference>
<dbReference type="Pfam" id="PF20684">
    <property type="entry name" value="Fung_rhodopsin"/>
    <property type="match status" value="1"/>
</dbReference>
<feature type="domain" description="Rhodopsin" evidence="8">
    <location>
        <begin position="27"/>
        <end position="266"/>
    </location>
</feature>
<name>A0A8T9B599_9HELO</name>
<evidence type="ECO:0000256" key="6">
    <source>
        <dbReference type="SAM" id="MobiDB-lite"/>
    </source>
</evidence>
<evidence type="ECO:0000256" key="4">
    <source>
        <dbReference type="ARBA" id="ARBA00023136"/>
    </source>
</evidence>
<keyword evidence="10" id="KW-1185">Reference proteome</keyword>
<feature type="transmembrane region" description="Helical" evidence="7">
    <location>
        <begin position="165"/>
        <end position="187"/>
    </location>
</feature>
<gene>
    <name evidence="9" type="primary">SAT4_5</name>
    <name evidence="9" type="ORF">LARI1_G008310</name>
</gene>
<evidence type="ECO:0000256" key="5">
    <source>
        <dbReference type="ARBA" id="ARBA00038359"/>
    </source>
</evidence>
<dbReference type="PANTHER" id="PTHR33048:SF108">
    <property type="entry name" value="INTEGRAL MEMBRANE PROTEIN"/>
    <property type="match status" value="1"/>
</dbReference>
<feature type="transmembrane region" description="Helical" evidence="7">
    <location>
        <begin position="122"/>
        <end position="142"/>
    </location>
</feature>
<comment type="similarity">
    <text evidence="5">Belongs to the SAT4 family.</text>
</comment>
<proteinExistence type="inferred from homology"/>
<feature type="transmembrane region" description="Helical" evidence="7">
    <location>
        <begin position="47"/>
        <end position="68"/>
    </location>
</feature>
<dbReference type="OrthoDB" id="444631at2759"/>